<evidence type="ECO:0000256" key="1">
    <source>
        <dbReference type="SAM" id="MobiDB-lite"/>
    </source>
</evidence>
<dbReference type="EMBL" id="JAUSTB010000006">
    <property type="protein sequence ID" value="MDQ0146260.1"/>
    <property type="molecule type" value="Genomic_DNA"/>
</dbReference>
<name>A0AAJ1WFW4_9MICC</name>
<keyword evidence="2" id="KW-0732">Signal</keyword>
<feature type="compositionally biased region" description="Polar residues" evidence="1">
    <location>
        <begin position="32"/>
        <end position="43"/>
    </location>
</feature>
<dbReference type="AlphaFoldDB" id="A0AAJ1WFW4"/>
<accession>A0AAJ1WFW4</accession>
<dbReference type="RefSeq" id="WP_307359782.1">
    <property type="nucleotide sequence ID" value="NZ_JAUSTB010000006.1"/>
</dbReference>
<protein>
    <recommendedName>
        <fullName evidence="5">DUF3558 domain-containing protein</fullName>
    </recommendedName>
</protein>
<organism evidence="3 4">
    <name type="scientific">Pseudarthrobacter niigatensis</name>
    <dbReference type="NCBI Taxonomy" id="369935"/>
    <lineage>
        <taxon>Bacteria</taxon>
        <taxon>Bacillati</taxon>
        <taxon>Actinomycetota</taxon>
        <taxon>Actinomycetes</taxon>
        <taxon>Micrococcales</taxon>
        <taxon>Micrococcaceae</taxon>
        <taxon>Pseudarthrobacter</taxon>
    </lineage>
</organism>
<reference evidence="3 4" key="1">
    <citation type="submission" date="2023-07" db="EMBL/GenBank/DDBJ databases">
        <title>Sorghum-associated microbial communities from plants grown in Nebraska, USA.</title>
        <authorList>
            <person name="Schachtman D."/>
        </authorList>
    </citation>
    <scope>NUCLEOTIDE SEQUENCE [LARGE SCALE GENOMIC DNA]</scope>
    <source>
        <strain evidence="3 4">DS1001</strain>
    </source>
</reference>
<comment type="caution">
    <text evidence="3">The sequence shown here is derived from an EMBL/GenBank/DDBJ whole genome shotgun (WGS) entry which is preliminary data.</text>
</comment>
<evidence type="ECO:0000256" key="2">
    <source>
        <dbReference type="SAM" id="SignalP"/>
    </source>
</evidence>
<evidence type="ECO:0008006" key="5">
    <source>
        <dbReference type="Google" id="ProtNLM"/>
    </source>
</evidence>
<feature type="signal peptide" evidence="2">
    <location>
        <begin position="1"/>
        <end position="31"/>
    </location>
</feature>
<evidence type="ECO:0000313" key="4">
    <source>
        <dbReference type="Proteomes" id="UP001239267"/>
    </source>
</evidence>
<dbReference type="Proteomes" id="UP001239267">
    <property type="component" value="Unassembled WGS sequence"/>
</dbReference>
<sequence>MVAVRILVGRLRRLRIAVAVAVLGLVPASCAGPSTPNNPTQGPSPEPGTGSPACNLITPQIAAKVDPGLVPMGQNSEQRPPGSKAYLCTYSNKSAERGMTGLSVALTSPAVAADNDKAKATSDCSPVMGIGDFACLQWTGYFRGEAGGASANVVLTAVRGSEVLKCLTSPGRP</sequence>
<feature type="chain" id="PRO_5042609012" description="DUF3558 domain-containing protein" evidence="2">
    <location>
        <begin position="32"/>
        <end position="173"/>
    </location>
</feature>
<proteinExistence type="predicted"/>
<gene>
    <name evidence="3" type="ORF">J2T23_002153</name>
</gene>
<feature type="region of interest" description="Disordered" evidence="1">
    <location>
        <begin position="31"/>
        <end position="52"/>
    </location>
</feature>
<evidence type="ECO:0000313" key="3">
    <source>
        <dbReference type="EMBL" id="MDQ0146260.1"/>
    </source>
</evidence>
<keyword evidence="4" id="KW-1185">Reference proteome</keyword>